<evidence type="ECO:0000256" key="5">
    <source>
        <dbReference type="SAM" id="MobiDB-lite"/>
    </source>
</evidence>
<dbReference type="STRING" id="1296100.A0A1B9FTM3"/>
<feature type="compositionally biased region" description="Polar residues" evidence="5">
    <location>
        <begin position="289"/>
        <end position="301"/>
    </location>
</feature>
<evidence type="ECO:0000313" key="6">
    <source>
        <dbReference type="EMBL" id="OCF22119.1"/>
    </source>
</evidence>
<keyword evidence="2 6" id="KW-0240">DNA-directed RNA polymerase</keyword>
<feature type="compositionally biased region" description="Basic residues" evidence="5">
    <location>
        <begin position="72"/>
        <end position="82"/>
    </location>
</feature>
<feature type="compositionally biased region" description="Low complexity" evidence="5">
    <location>
        <begin position="13"/>
        <end position="62"/>
    </location>
</feature>
<gene>
    <name evidence="6" type="ORF">I302_07761</name>
    <name evidence="7" type="ORF">I302_108624</name>
</gene>
<dbReference type="EMBL" id="KI894025">
    <property type="protein sequence ID" value="OCF22119.1"/>
    <property type="molecule type" value="Genomic_DNA"/>
</dbReference>
<dbReference type="InterPro" id="IPR007811">
    <property type="entry name" value="RPC4"/>
</dbReference>
<evidence type="ECO:0000313" key="7">
    <source>
        <dbReference type="EMBL" id="WVW86574.1"/>
    </source>
</evidence>
<reference evidence="6" key="3">
    <citation type="submission" date="2014-01" db="EMBL/GenBank/DDBJ databases">
        <title>Evolution of pathogenesis and genome organization in the Tremellales.</title>
        <authorList>
            <person name="Cuomo C."/>
            <person name="Litvintseva A."/>
            <person name="Heitman J."/>
            <person name="Chen Y."/>
            <person name="Sun S."/>
            <person name="Springer D."/>
            <person name="Dromer F."/>
            <person name="Young S."/>
            <person name="Zeng Q."/>
            <person name="Chapman S."/>
            <person name="Gujja S."/>
            <person name="Saif S."/>
            <person name="Birren B."/>
        </authorList>
    </citation>
    <scope>NUCLEOTIDE SEQUENCE</scope>
    <source>
        <strain evidence="6">CBS 10118</strain>
    </source>
</reference>
<feature type="compositionally biased region" description="Gly residues" evidence="5">
    <location>
        <begin position="106"/>
        <end position="119"/>
    </location>
</feature>
<dbReference type="GeneID" id="30212160"/>
<keyword evidence="3" id="KW-0804">Transcription</keyword>
<feature type="compositionally biased region" description="Basic and acidic residues" evidence="5">
    <location>
        <begin position="202"/>
        <end position="233"/>
    </location>
</feature>
<feature type="region of interest" description="Disordered" evidence="5">
    <location>
        <begin position="393"/>
        <end position="412"/>
    </location>
</feature>
<accession>A0A1B9FTM3</accession>
<feature type="compositionally biased region" description="Polar residues" evidence="5">
    <location>
        <begin position="146"/>
        <end position="160"/>
    </location>
</feature>
<dbReference type="GO" id="GO:0042797">
    <property type="term" value="P:tRNA transcription by RNA polymerase III"/>
    <property type="evidence" value="ECO:0007669"/>
    <property type="project" value="TreeGrafter"/>
</dbReference>
<evidence type="ECO:0000256" key="3">
    <source>
        <dbReference type="ARBA" id="ARBA00023163"/>
    </source>
</evidence>
<sequence length="517" mass="55861">MSAPNRGKPSLIAAAQGQPQPQTQPQASTSTPTNPPNLTSIPMSTVSSSTSGSGSISARSTPAPSAGGVQRLKFKPKVPIRRVKQEVDVKPDVSSIPSASTAPRGGMRGAPRGRGGAGRGRGRGAAPAPSTSIAAGVFGGPRPVASASTNRKFTSTATTSRFDEQDAEVYSDHSDTEGGSKGRPIDIDLVSTMSESAPTSLYRDRRSNQDKKVKGKDEKDKKQKKQKQMEKESQTSTPMEVDNIGAELGVKAEPISPEKRTQQLREDDTMLSDDEMQDRDTAGRRVRNFAQTGGSEQPTLQSDEDEEEVNEAQMVDLSESEEEEEEEDMMGDFNAVDGYDNPEEKLFIFQFPHLFPKFLPSTPVDLTTDTKPDINGAGAAPTKDVKPDIKPTAAQLRGTTGPGGKKGVEPLPEGRVGTMVVMKSGRVKIVMGKDIVMNVTPGLPTTFIQHLVHLDQKNKSAHVLGEVHKNYVVTPDIDRLLEDLYINGGQTPGEVDAERRRRLIREKGLIPMKKERD</sequence>
<dbReference type="AlphaFoldDB" id="A0A1B9FTM3"/>
<dbReference type="Proteomes" id="UP000092730">
    <property type="component" value="Chromosome 8"/>
</dbReference>
<dbReference type="GO" id="GO:0005666">
    <property type="term" value="C:RNA polymerase III complex"/>
    <property type="evidence" value="ECO:0007669"/>
    <property type="project" value="InterPro"/>
</dbReference>
<reference evidence="6" key="1">
    <citation type="submission" date="2013-07" db="EMBL/GenBank/DDBJ databases">
        <title>The Genome Sequence of Cryptococcus bestiolae CBS10118.</title>
        <authorList>
            <consortium name="The Broad Institute Genome Sequencing Platform"/>
            <person name="Cuomo C."/>
            <person name="Litvintseva A."/>
            <person name="Chen Y."/>
            <person name="Heitman J."/>
            <person name="Sun S."/>
            <person name="Springer D."/>
            <person name="Dromer F."/>
            <person name="Young S.K."/>
            <person name="Zeng Q."/>
            <person name="Gargeya S."/>
            <person name="Fitzgerald M."/>
            <person name="Abouelleil A."/>
            <person name="Alvarado L."/>
            <person name="Berlin A.M."/>
            <person name="Chapman S.B."/>
            <person name="Dewar J."/>
            <person name="Goldberg J."/>
            <person name="Griggs A."/>
            <person name="Gujja S."/>
            <person name="Hansen M."/>
            <person name="Howarth C."/>
            <person name="Imamovic A."/>
            <person name="Larimer J."/>
            <person name="McCowan C."/>
            <person name="Murphy C."/>
            <person name="Pearson M."/>
            <person name="Priest M."/>
            <person name="Roberts A."/>
            <person name="Saif S."/>
            <person name="Shea T."/>
            <person name="Sykes S."/>
            <person name="Wortman J."/>
            <person name="Nusbaum C."/>
            <person name="Birren B."/>
        </authorList>
    </citation>
    <scope>NUCLEOTIDE SEQUENCE [LARGE SCALE GENOMIC DNA]</scope>
    <source>
        <strain evidence="6">CBS 10118</strain>
    </source>
</reference>
<evidence type="ECO:0000256" key="1">
    <source>
        <dbReference type="ARBA" id="ARBA00004123"/>
    </source>
</evidence>
<organism evidence="6">
    <name type="scientific">Kwoniella bestiolae CBS 10118</name>
    <dbReference type="NCBI Taxonomy" id="1296100"/>
    <lineage>
        <taxon>Eukaryota</taxon>
        <taxon>Fungi</taxon>
        <taxon>Dikarya</taxon>
        <taxon>Basidiomycota</taxon>
        <taxon>Agaricomycotina</taxon>
        <taxon>Tremellomycetes</taxon>
        <taxon>Tremellales</taxon>
        <taxon>Cryptococcaceae</taxon>
        <taxon>Kwoniella</taxon>
    </lineage>
</organism>
<dbReference type="PANTHER" id="PTHR13408:SF0">
    <property type="entry name" value="DNA-DIRECTED RNA POLYMERASE III SUBUNIT RPC4"/>
    <property type="match status" value="1"/>
</dbReference>
<name>A0A1B9FTM3_9TREE</name>
<keyword evidence="4" id="KW-0539">Nucleus</keyword>
<keyword evidence="8" id="KW-1185">Reference proteome</keyword>
<dbReference type="VEuPathDB" id="FungiDB:I302_07761"/>
<proteinExistence type="predicted"/>
<feature type="compositionally biased region" description="Basic and acidic residues" evidence="5">
    <location>
        <begin position="256"/>
        <end position="268"/>
    </location>
</feature>
<comment type="subcellular location">
    <subcellularLocation>
        <location evidence="1">Nucleus</location>
    </subcellularLocation>
</comment>
<evidence type="ECO:0000313" key="8">
    <source>
        <dbReference type="Proteomes" id="UP000092730"/>
    </source>
</evidence>
<feature type="compositionally biased region" description="Acidic residues" evidence="5">
    <location>
        <begin position="318"/>
        <end position="330"/>
    </location>
</feature>
<dbReference type="KEGG" id="kbi:30212160"/>
<reference evidence="7" key="2">
    <citation type="submission" date="2013-07" db="EMBL/GenBank/DDBJ databases">
        <authorList>
            <consortium name="The Broad Institute Genome Sequencing Platform"/>
            <person name="Cuomo C."/>
            <person name="Litvintseva A."/>
            <person name="Chen Y."/>
            <person name="Heitman J."/>
            <person name="Sun S."/>
            <person name="Springer D."/>
            <person name="Dromer F."/>
            <person name="Young S.K."/>
            <person name="Zeng Q."/>
            <person name="Gargeya S."/>
            <person name="Fitzgerald M."/>
            <person name="Abouelleil A."/>
            <person name="Alvarado L."/>
            <person name="Berlin A.M."/>
            <person name="Chapman S.B."/>
            <person name="Dewar J."/>
            <person name="Goldberg J."/>
            <person name="Griggs A."/>
            <person name="Gujja S."/>
            <person name="Hansen M."/>
            <person name="Howarth C."/>
            <person name="Imamovic A."/>
            <person name="Larimer J."/>
            <person name="McCowan C."/>
            <person name="Murphy C."/>
            <person name="Pearson M."/>
            <person name="Priest M."/>
            <person name="Roberts A."/>
            <person name="Saif S."/>
            <person name="Shea T."/>
            <person name="Sykes S."/>
            <person name="Wortman J."/>
            <person name="Nusbaum C."/>
            <person name="Birren B."/>
        </authorList>
    </citation>
    <scope>NUCLEOTIDE SEQUENCE</scope>
    <source>
        <strain evidence="7">CBS 10118</strain>
    </source>
</reference>
<feature type="compositionally biased region" description="Basic and acidic residues" evidence="5">
    <location>
        <begin position="170"/>
        <end position="186"/>
    </location>
</feature>
<evidence type="ECO:0000256" key="2">
    <source>
        <dbReference type="ARBA" id="ARBA00022478"/>
    </source>
</evidence>
<dbReference type="Pfam" id="PF05132">
    <property type="entry name" value="RNA_pol_Rpc4"/>
    <property type="match status" value="1"/>
</dbReference>
<dbReference type="RefSeq" id="XP_019043189.1">
    <property type="nucleotide sequence ID" value="XM_019194353.1"/>
</dbReference>
<dbReference type="EMBL" id="CP144548">
    <property type="protein sequence ID" value="WVW86574.1"/>
    <property type="molecule type" value="Genomic_DNA"/>
</dbReference>
<evidence type="ECO:0000256" key="4">
    <source>
        <dbReference type="ARBA" id="ARBA00023242"/>
    </source>
</evidence>
<feature type="region of interest" description="Disordered" evidence="5">
    <location>
        <begin position="1"/>
        <end position="337"/>
    </location>
</feature>
<reference evidence="7" key="4">
    <citation type="submission" date="2024-02" db="EMBL/GenBank/DDBJ databases">
        <title>Comparative genomics of Cryptococcus and Kwoniella reveals pathogenesis evolution and contrasting modes of karyotype evolution via chromosome fusion or intercentromeric recombination.</title>
        <authorList>
            <person name="Coelho M.A."/>
            <person name="David-Palma M."/>
            <person name="Shea T."/>
            <person name="Bowers K."/>
            <person name="McGinley-Smith S."/>
            <person name="Mohammad A.W."/>
            <person name="Gnirke A."/>
            <person name="Yurkov A.M."/>
            <person name="Nowrousian M."/>
            <person name="Sun S."/>
            <person name="Cuomo C.A."/>
            <person name="Heitman J."/>
        </authorList>
    </citation>
    <scope>NUCLEOTIDE SEQUENCE</scope>
    <source>
        <strain evidence="7">CBS 10118</strain>
    </source>
</reference>
<dbReference type="GO" id="GO:0003677">
    <property type="term" value="F:DNA binding"/>
    <property type="evidence" value="ECO:0007669"/>
    <property type="project" value="InterPro"/>
</dbReference>
<dbReference type="OrthoDB" id="5836119at2759"/>
<protein>
    <submittedName>
        <fullName evidence="6">DNA-directed RNA polymerase III subunit RPC4</fullName>
    </submittedName>
</protein>
<dbReference type="PANTHER" id="PTHR13408">
    <property type="entry name" value="DNA-DIRECTED RNA POLYMERASE III"/>
    <property type="match status" value="1"/>
</dbReference>